<accession>A0A482V7E0</accession>
<gene>
    <name evidence="12" type="ORF">BDFB_005886</name>
</gene>
<dbReference type="PANTHER" id="PTHR24251">
    <property type="entry name" value="OVOCHYMASE-RELATED"/>
    <property type="match status" value="1"/>
</dbReference>
<dbReference type="FunFam" id="2.60.120.290:FF:000003">
    <property type="entry name" value="Neuropilin"/>
    <property type="match status" value="1"/>
</dbReference>
<dbReference type="InterPro" id="IPR001881">
    <property type="entry name" value="EGF-like_Ca-bd_dom"/>
</dbReference>
<evidence type="ECO:0000256" key="9">
    <source>
        <dbReference type="SAM" id="SignalP"/>
    </source>
</evidence>
<feature type="signal peptide" evidence="9">
    <location>
        <begin position="1"/>
        <end position="25"/>
    </location>
</feature>
<feature type="domain" description="CUB" evidence="10">
    <location>
        <begin position="31"/>
        <end position="145"/>
    </location>
</feature>
<dbReference type="PROSITE" id="PS50026">
    <property type="entry name" value="EGF_3"/>
    <property type="match status" value="1"/>
</dbReference>
<dbReference type="SMART" id="SM00181">
    <property type="entry name" value="EGF"/>
    <property type="match status" value="2"/>
</dbReference>
<evidence type="ECO:0000256" key="1">
    <source>
        <dbReference type="ARBA" id="ARBA00022536"/>
    </source>
</evidence>
<evidence type="ECO:0000256" key="7">
    <source>
        <dbReference type="PROSITE-ProRule" id="PRU00059"/>
    </source>
</evidence>
<dbReference type="SMART" id="SM00179">
    <property type="entry name" value="EGF_CA"/>
    <property type="match status" value="1"/>
</dbReference>
<evidence type="ECO:0000259" key="10">
    <source>
        <dbReference type="PROSITE" id="PS01180"/>
    </source>
</evidence>
<keyword evidence="13" id="KW-1185">Reference proteome</keyword>
<evidence type="ECO:0000256" key="3">
    <source>
        <dbReference type="ARBA" id="ARBA00022737"/>
    </source>
</evidence>
<feature type="domain" description="CUB" evidence="10">
    <location>
        <begin position="146"/>
        <end position="259"/>
    </location>
</feature>
<comment type="caution">
    <text evidence="8">Lacks conserved residue(s) required for the propagation of feature annotation.</text>
</comment>
<dbReference type="STRING" id="1661398.A0A482V7E0"/>
<dbReference type="FunFam" id="2.60.120.290:FF:000005">
    <property type="entry name" value="Procollagen C-endopeptidase enhancer 1"/>
    <property type="match status" value="3"/>
</dbReference>
<dbReference type="InterPro" id="IPR000152">
    <property type="entry name" value="EGF-type_Asp/Asn_hydroxyl_site"/>
</dbReference>
<evidence type="ECO:0000256" key="8">
    <source>
        <dbReference type="PROSITE-ProRule" id="PRU00076"/>
    </source>
</evidence>
<dbReference type="FunFam" id="2.60.120.290:FF:000001">
    <property type="entry name" value="CUB and sushi domain-containing protein 3 isoform X1"/>
    <property type="match status" value="1"/>
</dbReference>
<dbReference type="GO" id="GO:0004222">
    <property type="term" value="F:metalloendopeptidase activity"/>
    <property type="evidence" value="ECO:0007669"/>
    <property type="project" value="InterPro"/>
</dbReference>
<dbReference type="CDD" id="cd00041">
    <property type="entry name" value="CUB"/>
    <property type="match status" value="5"/>
</dbReference>
<reference evidence="12 13" key="1">
    <citation type="submission" date="2017-03" db="EMBL/GenBank/DDBJ databases">
        <title>Genome of the blue death feigning beetle - Asbolus verrucosus.</title>
        <authorList>
            <person name="Rider S.D."/>
        </authorList>
    </citation>
    <scope>NUCLEOTIDE SEQUENCE [LARGE SCALE GENOMIC DNA]</scope>
    <source>
        <strain evidence="12">Butters</strain>
        <tissue evidence="12">Head and leg muscle</tissue>
    </source>
</reference>
<evidence type="ECO:0000256" key="4">
    <source>
        <dbReference type="ARBA" id="ARBA00023145"/>
    </source>
</evidence>
<dbReference type="InterPro" id="IPR000859">
    <property type="entry name" value="CUB_dom"/>
</dbReference>
<evidence type="ECO:0000313" key="13">
    <source>
        <dbReference type="Proteomes" id="UP000292052"/>
    </source>
</evidence>
<feature type="chain" id="PRO_5019737469" evidence="9">
    <location>
        <begin position="26"/>
        <end position="693"/>
    </location>
</feature>
<dbReference type="PROSITE" id="PS01187">
    <property type="entry name" value="EGF_CA"/>
    <property type="match status" value="1"/>
</dbReference>
<dbReference type="PROSITE" id="PS01186">
    <property type="entry name" value="EGF_2"/>
    <property type="match status" value="1"/>
</dbReference>
<dbReference type="SUPFAM" id="SSF57196">
    <property type="entry name" value="EGF/Laminin"/>
    <property type="match status" value="2"/>
</dbReference>
<dbReference type="PROSITE" id="PS00010">
    <property type="entry name" value="ASX_HYDROXYL"/>
    <property type="match status" value="1"/>
</dbReference>
<dbReference type="Proteomes" id="UP000292052">
    <property type="component" value="Unassembled WGS sequence"/>
</dbReference>
<feature type="domain" description="EGF-like" evidence="11">
    <location>
        <begin position="259"/>
        <end position="299"/>
    </location>
</feature>
<dbReference type="FunFam" id="2.10.25.10:FF:000010">
    <property type="entry name" value="Pro-epidermal growth factor"/>
    <property type="match status" value="1"/>
</dbReference>
<dbReference type="InterPro" id="IPR000742">
    <property type="entry name" value="EGF"/>
</dbReference>
<comment type="caution">
    <text evidence="12">The sequence shown here is derived from an EMBL/GenBank/DDBJ whole genome shotgun (WGS) entry which is preliminary data.</text>
</comment>
<protein>
    <submittedName>
        <fullName evidence="12">CUB, FXa inhibition, and/or EGF CA domain containing protein</fullName>
    </submittedName>
</protein>
<keyword evidence="2 9" id="KW-0732">Signal</keyword>
<dbReference type="GO" id="GO:0005509">
    <property type="term" value="F:calcium ion binding"/>
    <property type="evidence" value="ECO:0007669"/>
    <property type="project" value="InterPro"/>
</dbReference>
<dbReference type="InterPro" id="IPR035914">
    <property type="entry name" value="Sperma_CUB_dom_sf"/>
</dbReference>
<evidence type="ECO:0000256" key="6">
    <source>
        <dbReference type="ARBA" id="ARBA00023180"/>
    </source>
</evidence>
<organism evidence="12 13">
    <name type="scientific">Asbolus verrucosus</name>
    <name type="common">Desert ironclad beetle</name>
    <dbReference type="NCBI Taxonomy" id="1661398"/>
    <lineage>
        <taxon>Eukaryota</taxon>
        <taxon>Metazoa</taxon>
        <taxon>Ecdysozoa</taxon>
        <taxon>Arthropoda</taxon>
        <taxon>Hexapoda</taxon>
        <taxon>Insecta</taxon>
        <taxon>Pterygota</taxon>
        <taxon>Neoptera</taxon>
        <taxon>Endopterygota</taxon>
        <taxon>Coleoptera</taxon>
        <taxon>Polyphaga</taxon>
        <taxon>Cucujiformia</taxon>
        <taxon>Tenebrionidae</taxon>
        <taxon>Pimeliinae</taxon>
        <taxon>Asbolus</taxon>
    </lineage>
</organism>
<dbReference type="OrthoDB" id="431034at2759"/>
<dbReference type="Gene3D" id="2.60.120.290">
    <property type="entry name" value="Spermadhesin, CUB domain"/>
    <property type="match status" value="5"/>
</dbReference>
<dbReference type="PIRSF" id="PIRSF001199">
    <property type="entry name" value="BMP_1/tolloid-like"/>
    <property type="match status" value="1"/>
</dbReference>
<dbReference type="EMBL" id="QDEB01131178">
    <property type="protein sequence ID" value="RZB39105.1"/>
    <property type="molecule type" value="Genomic_DNA"/>
</dbReference>
<dbReference type="PROSITE" id="PS01180">
    <property type="entry name" value="CUB"/>
    <property type="match status" value="5"/>
</dbReference>
<feature type="domain" description="CUB" evidence="10">
    <location>
        <begin position="570"/>
        <end position="688"/>
    </location>
</feature>
<keyword evidence="4" id="KW-0865">Zymogen</keyword>
<dbReference type="Pfam" id="PF07645">
    <property type="entry name" value="EGF_CA"/>
    <property type="match status" value="1"/>
</dbReference>
<dbReference type="Pfam" id="PF00431">
    <property type="entry name" value="CUB"/>
    <property type="match status" value="5"/>
</dbReference>
<evidence type="ECO:0000313" key="12">
    <source>
        <dbReference type="EMBL" id="RZB39105.1"/>
    </source>
</evidence>
<name>A0A482V7E0_ASBVE</name>
<keyword evidence="5 7" id="KW-1015">Disulfide bond</keyword>
<keyword evidence="6" id="KW-0325">Glycoprotein</keyword>
<dbReference type="Gene3D" id="2.10.25.10">
    <property type="entry name" value="Laminin"/>
    <property type="match status" value="2"/>
</dbReference>
<keyword evidence="3" id="KW-0677">Repeat</keyword>
<dbReference type="SUPFAM" id="SSF49854">
    <property type="entry name" value="Spermadhesin, CUB domain"/>
    <property type="match status" value="5"/>
</dbReference>
<dbReference type="InterPro" id="IPR018097">
    <property type="entry name" value="EGF_Ca-bd_CS"/>
</dbReference>
<keyword evidence="1 8" id="KW-0245">EGF-like domain</keyword>
<feature type="disulfide bond" evidence="7">
    <location>
        <begin position="146"/>
        <end position="173"/>
    </location>
</feature>
<evidence type="ECO:0000259" key="11">
    <source>
        <dbReference type="PROSITE" id="PS50026"/>
    </source>
</evidence>
<dbReference type="AlphaFoldDB" id="A0A482V7E0"/>
<evidence type="ECO:0000256" key="2">
    <source>
        <dbReference type="ARBA" id="ARBA00022729"/>
    </source>
</evidence>
<feature type="domain" description="CUB" evidence="10">
    <location>
        <begin position="461"/>
        <end position="569"/>
    </location>
</feature>
<sequence>MMRRNSLTVFTIYLVIAIKADTSCGSVLAECGGDFSSNSGTFTSPSFLTPDAPKNNESCDWRITGDLDERIVLHITDMDIEKVANCTVGYVEVRDGHWSESPLLGRFCGMGRLEPVMTTRNEMLITYVYNNRYGHSGFSADFEAICGEDVFTDNETYFASPNYPDPYPLNKKCIWKIEVHRYMKAAIKFHFFDVENEENCLSDYVEIRDGLSEDGSLIGVYCNSEIPNEIIASGNFLYVKFVSDSSVQRLGFAATVLNDVDECASLFHECEQICINTVGSYKCACNPGFELHSDGKTCNETCGGIVNTTYGTIQSPLYPSEYPLNTTCIWQLYNAPQNQMGINFTYFDIEGGTLNNTNVCNKDRLEIYTIVNASQEHQVVYCGNATPEIVYHKENMIKIVFYSDHSVQKTGFVFDYFSYGCSINNANCLHGCLNNTGTTECVCGEGYVLQNNGRDCIKTNCSYEISSLSGNVSSPNFPQSYNVNQQCWWQITTTPGHRILLTFLNFTTEATYDVLTIYDGNSTSDVTMGTFSGSGLPAAKTSSHNELYMIFVSDSSKVSTGFFATYSSVCNATLTASSTEEQYIYSHADYGYSDYPLSVDCQWIISTGSDYVVTVSFPVFSVDSGLECPNDSVTIFDGPNSTAPVIAKLCDEQPPPSFISSRGASLTVLFHSDESVADKGFALVYKATEKPFV</sequence>
<dbReference type="InterPro" id="IPR015446">
    <property type="entry name" value="BMP_1/tolloid-like"/>
</dbReference>
<feature type="domain" description="CUB" evidence="10">
    <location>
        <begin position="302"/>
        <end position="419"/>
    </location>
</feature>
<proteinExistence type="predicted"/>
<evidence type="ECO:0000256" key="5">
    <source>
        <dbReference type="ARBA" id="ARBA00023157"/>
    </source>
</evidence>
<dbReference type="SMART" id="SM00042">
    <property type="entry name" value="CUB"/>
    <property type="match status" value="5"/>
</dbReference>
<dbReference type="InterPro" id="IPR049883">
    <property type="entry name" value="NOTCH1_EGF-like"/>
</dbReference>